<evidence type="ECO:0008006" key="4">
    <source>
        <dbReference type="Google" id="ProtNLM"/>
    </source>
</evidence>
<proteinExistence type="predicted"/>
<dbReference type="GO" id="GO:0140359">
    <property type="term" value="F:ABC-type transporter activity"/>
    <property type="evidence" value="ECO:0007669"/>
    <property type="project" value="InterPro"/>
</dbReference>
<feature type="transmembrane region" description="Helical" evidence="1">
    <location>
        <begin position="89"/>
        <end position="113"/>
    </location>
</feature>
<dbReference type="Proteomes" id="UP000030011">
    <property type="component" value="Unassembled WGS sequence"/>
</dbReference>
<protein>
    <recommendedName>
        <fullName evidence="4">ABC transporter permease</fullName>
    </recommendedName>
</protein>
<dbReference type="OrthoDB" id="3376858at2"/>
<dbReference type="RefSeq" id="WP_052111933.1">
    <property type="nucleotide sequence ID" value="NZ_AVPK01000003.1"/>
</dbReference>
<keyword evidence="1" id="KW-0812">Transmembrane</keyword>
<dbReference type="AlphaFoldDB" id="A0A0A0JR87"/>
<feature type="transmembrane region" description="Helical" evidence="1">
    <location>
        <begin position="134"/>
        <end position="167"/>
    </location>
</feature>
<feature type="transmembrane region" description="Helical" evidence="1">
    <location>
        <begin position="40"/>
        <end position="62"/>
    </location>
</feature>
<reference evidence="2 3" key="1">
    <citation type="submission" date="2013-08" db="EMBL/GenBank/DDBJ databases">
        <title>The genome sequence of Knoellia subterranea.</title>
        <authorList>
            <person name="Zhu W."/>
            <person name="Wang G."/>
        </authorList>
    </citation>
    <scope>NUCLEOTIDE SEQUENCE [LARGE SCALE GENOMIC DNA]</scope>
    <source>
        <strain evidence="2 3">KCTC 19937</strain>
    </source>
</reference>
<gene>
    <name evidence="2" type="ORF">N803_09945</name>
</gene>
<comment type="caution">
    <text evidence="2">The sequence shown here is derived from an EMBL/GenBank/DDBJ whole genome shotgun (WGS) entry which is preliminary data.</text>
</comment>
<keyword evidence="3" id="KW-1185">Reference proteome</keyword>
<dbReference type="GO" id="GO:0005886">
    <property type="term" value="C:plasma membrane"/>
    <property type="evidence" value="ECO:0007669"/>
    <property type="project" value="UniProtKB-SubCell"/>
</dbReference>
<feature type="transmembrane region" description="Helical" evidence="1">
    <location>
        <begin position="173"/>
        <end position="198"/>
    </location>
</feature>
<name>A0A0A0JR87_9MICO</name>
<sequence>MSTATAAPAARTTISRSPLVGLGAATRAELGKLARRPAAWVLLGTGVALNQVFAYVIPYFAYRGDASSDFATEGATKAQLLAGMMPAEVVANTVGAFAVFVGALALVLGALVTGSEHTGGTLKTLLTQRPSGAVVALGQMLTVVVAVGFGVAVLALTGAASGVIVALVEGQAIVWPSLGSVASGLGSGWAILAMWGALGAALGSVLRAVALPIGLGVVWILAIENLITAVSRSTLTSLAGLRDVLPGVNAGSLLGSVLPASPGGDAAPGVQTLVSGERGLVTVVVYVLVAVLASVWVTRRRDVA</sequence>
<accession>A0A0A0JR87</accession>
<evidence type="ECO:0000256" key="1">
    <source>
        <dbReference type="SAM" id="Phobius"/>
    </source>
</evidence>
<feature type="transmembrane region" description="Helical" evidence="1">
    <location>
        <begin position="279"/>
        <end position="298"/>
    </location>
</feature>
<evidence type="ECO:0000313" key="2">
    <source>
        <dbReference type="EMBL" id="KGN38086.1"/>
    </source>
</evidence>
<keyword evidence="1" id="KW-0472">Membrane</keyword>
<dbReference type="EMBL" id="AVPK01000003">
    <property type="protein sequence ID" value="KGN38086.1"/>
    <property type="molecule type" value="Genomic_DNA"/>
</dbReference>
<dbReference type="STRING" id="1385521.N803_09945"/>
<dbReference type="eggNOG" id="COG1277">
    <property type="taxonomic scope" value="Bacteria"/>
</dbReference>
<organism evidence="2 3">
    <name type="scientific">Knoellia subterranea KCTC 19937</name>
    <dbReference type="NCBI Taxonomy" id="1385521"/>
    <lineage>
        <taxon>Bacteria</taxon>
        <taxon>Bacillati</taxon>
        <taxon>Actinomycetota</taxon>
        <taxon>Actinomycetes</taxon>
        <taxon>Micrococcales</taxon>
        <taxon>Intrasporangiaceae</taxon>
        <taxon>Knoellia</taxon>
    </lineage>
</organism>
<keyword evidence="1" id="KW-1133">Transmembrane helix</keyword>
<feature type="transmembrane region" description="Helical" evidence="1">
    <location>
        <begin position="205"/>
        <end position="223"/>
    </location>
</feature>
<evidence type="ECO:0000313" key="3">
    <source>
        <dbReference type="Proteomes" id="UP000030011"/>
    </source>
</evidence>